<proteinExistence type="predicted"/>
<dbReference type="Proteomes" id="UP000485058">
    <property type="component" value="Unassembled WGS sequence"/>
</dbReference>
<protein>
    <submittedName>
        <fullName evidence="1">Uncharacterized protein</fullName>
    </submittedName>
</protein>
<evidence type="ECO:0000313" key="1">
    <source>
        <dbReference type="EMBL" id="GFH23852.1"/>
    </source>
</evidence>
<dbReference type="AlphaFoldDB" id="A0A6A0A2U5"/>
<name>A0A6A0A2U5_HAELA</name>
<feature type="non-terminal residue" evidence="1">
    <location>
        <position position="1"/>
    </location>
</feature>
<keyword evidence="2" id="KW-1185">Reference proteome</keyword>
<gene>
    <name evidence="1" type="ORF">HaLaN_21540</name>
</gene>
<dbReference type="EMBL" id="BLLF01002380">
    <property type="protein sequence ID" value="GFH23852.1"/>
    <property type="molecule type" value="Genomic_DNA"/>
</dbReference>
<accession>A0A6A0A2U5</accession>
<organism evidence="1 2">
    <name type="scientific">Haematococcus lacustris</name>
    <name type="common">Green alga</name>
    <name type="synonym">Haematococcus pluvialis</name>
    <dbReference type="NCBI Taxonomy" id="44745"/>
    <lineage>
        <taxon>Eukaryota</taxon>
        <taxon>Viridiplantae</taxon>
        <taxon>Chlorophyta</taxon>
        <taxon>core chlorophytes</taxon>
        <taxon>Chlorophyceae</taxon>
        <taxon>CS clade</taxon>
        <taxon>Chlamydomonadales</taxon>
        <taxon>Haematococcaceae</taxon>
        <taxon>Haematococcus</taxon>
    </lineage>
</organism>
<evidence type="ECO:0000313" key="2">
    <source>
        <dbReference type="Proteomes" id="UP000485058"/>
    </source>
</evidence>
<feature type="non-terminal residue" evidence="1">
    <location>
        <position position="258"/>
    </location>
</feature>
<comment type="caution">
    <text evidence="1">The sequence shown here is derived from an EMBL/GenBank/DDBJ whole genome shotgun (WGS) entry which is preliminary data.</text>
</comment>
<reference evidence="1 2" key="1">
    <citation type="submission" date="2020-02" db="EMBL/GenBank/DDBJ databases">
        <title>Draft genome sequence of Haematococcus lacustris strain NIES-144.</title>
        <authorList>
            <person name="Morimoto D."/>
            <person name="Nakagawa S."/>
            <person name="Yoshida T."/>
            <person name="Sawayama S."/>
        </authorList>
    </citation>
    <scope>NUCLEOTIDE SEQUENCE [LARGE SCALE GENOMIC DNA]</scope>
    <source>
        <strain evidence="1 2">NIES-144</strain>
    </source>
</reference>
<sequence length="258" mass="27841">MRPAARVGRVEEVGAQCCCRPLYEGPIPWPYGVQGMLYSPRMVQGQMLHFHQVGKGSCPNDVGVAGAQAVHWNHQVVVPPAHAQPGPPAHVPHAFHASHAAHGPSDLKLHTSACSCEECCLCYSNHYIGANRTTRCAWFSRHDCHEPCPLPSQLLCLDPNVGQCNQAVMPCVKHTGGASAVFNDNDGRSTRFHMAEDFPVALGLASEDPAGTCLVIGGLQRVCKVRTSGRDCRFASSGLSRECEPSRDAGYTCRVRFG</sequence>